<keyword evidence="3" id="KW-1185">Reference proteome</keyword>
<evidence type="ECO:0000313" key="3">
    <source>
        <dbReference type="Proteomes" id="UP001432027"/>
    </source>
</evidence>
<reference evidence="2" key="1">
    <citation type="submission" date="2023-10" db="EMBL/GenBank/DDBJ databases">
        <title>Genome assembly of Pristionchus species.</title>
        <authorList>
            <person name="Yoshida K."/>
            <person name="Sommer R.J."/>
        </authorList>
    </citation>
    <scope>NUCLEOTIDE SEQUENCE</scope>
    <source>
        <strain evidence="2">RS0144</strain>
    </source>
</reference>
<accession>A0AAV5TT53</accession>
<dbReference type="SUPFAM" id="SSF81383">
    <property type="entry name" value="F-box domain"/>
    <property type="match status" value="1"/>
</dbReference>
<dbReference type="InterPro" id="IPR001810">
    <property type="entry name" value="F-box_dom"/>
</dbReference>
<comment type="caution">
    <text evidence="2">The sequence shown here is derived from an EMBL/GenBank/DDBJ whole genome shotgun (WGS) entry which is preliminary data.</text>
</comment>
<sequence>FRRSTGEGMPHDPVENLVGGYFVLYSVLSPDQFDPPIESGSEIGKERGDYFNILDLPTELISHTFSFLSMEDRMRAAGVNKRLKGIELASPYYVERVLIEEAEEVPNEIKEWMMMMKDAVDVGADDDKEEDLDFYATKISQRITFYKDKSYFSDCIKRIAQNVSIRILEIKLTGSEEFHREIFNLAKEFNEIEYLDLGIEGYDNEILKEMMVDSFLFDLTRACKMLYLNVSTSVCEKITPEALHQLSKNMIDGSTKCRGLCIRNFHNDRCIDLLKLIGITYRDDTLFSEMDIEVYEWRTPDGTVVAHSIFDGYLKITFGSFTHSSDLFSIDLYETQETLQQAKNKNCLFKIDISPE</sequence>
<dbReference type="InterPro" id="IPR036047">
    <property type="entry name" value="F-box-like_dom_sf"/>
</dbReference>
<dbReference type="PROSITE" id="PS50181">
    <property type="entry name" value="FBOX"/>
    <property type="match status" value="1"/>
</dbReference>
<feature type="non-terminal residue" evidence="2">
    <location>
        <position position="1"/>
    </location>
</feature>
<evidence type="ECO:0000313" key="2">
    <source>
        <dbReference type="EMBL" id="GMS97402.1"/>
    </source>
</evidence>
<protein>
    <recommendedName>
        <fullName evidence="1">F-box domain-containing protein</fullName>
    </recommendedName>
</protein>
<organism evidence="2 3">
    <name type="scientific">Pristionchus entomophagus</name>
    <dbReference type="NCBI Taxonomy" id="358040"/>
    <lineage>
        <taxon>Eukaryota</taxon>
        <taxon>Metazoa</taxon>
        <taxon>Ecdysozoa</taxon>
        <taxon>Nematoda</taxon>
        <taxon>Chromadorea</taxon>
        <taxon>Rhabditida</taxon>
        <taxon>Rhabditina</taxon>
        <taxon>Diplogasteromorpha</taxon>
        <taxon>Diplogasteroidea</taxon>
        <taxon>Neodiplogasteridae</taxon>
        <taxon>Pristionchus</taxon>
    </lineage>
</organism>
<dbReference type="AlphaFoldDB" id="A0AAV5TT53"/>
<feature type="domain" description="F-box" evidence="1">
    <location>
        <begin position="50"/>
        <end position="96"/>
    </location>
</feature>
<dbReference type="EMBL" id="BTSX01000004">
    <property type="protein sequence ID" value="GMS97402.1"/>
    <property type="molecule type" value="Genomic_DNA"/>
</dbReference>
<evidence type="ECO:0000259" key="1">
    <source>
        <dbReference type="PROSITE" id="PS50181"/>
    </source>
</evidence>
<proteinExistence type="predicted"/>
<dbReference type="Proteomes" id="UP001432027">
    <property type="component" value="Unassembled WGS sequence"/>
</dbReference>
<gene>
    <name evidence="2" type="ORF">PENTCL1PPCAC_19577</name>
</gene>
<dbReference type="Pfam" id="PF00646">
    <property type="entry name" value="F-box"/>
    <property type="match status" value="1"/>
</dbReference>
<name>A0AAV5TT53_9BILA</name>